<organism evidence="2">
    <name type="scientific">Naegleria gruberi</name>
    <name type="common">Amoeba</name>
    <dbReference type="NCBI Taxonomy" id="5762"/>
    <lineage>
        <taxon>Eukaryota</taxon>
        <taxon>Discoba</taxon>
        <taxon>Heterolobosea</taxon>
        <taxon>Tetramitia</taxon>
        <taxon>Eutetramitia</taxon>
        <taxon>Vahlkampfiidae</taxon>
        <taxon>Naegleria</taxon>
    </lineage>
</organism>
<dbReference type="KEGG" id="ngr:NAEGRDRAFT_75775"/>
<dbReference type="AlphaFoldDB" id="D2W305"/>
<dbReference type="EMBL" id="GG738929">
    <property type="protein sequence ID" value="EFC36498.1"/>
    <property type="molecule type" value="Genomic_DNA"/>
</dbReference>
<evidence type="ECO:0000313" key="1">
    <source>
        <dbReference type="EMBL" id="EFC36498.1"/>
    </source>
</evidence>
<dbReference type="GeneID" id="8862721"/>
<evidence type="ECO:0000313" key="2">
    <source>
        <dbReference type="Proteomes" id="UP000006671"/>
    </source>
</evidence>
<dbReference type="VEuPathDB" id="AmoebaDB:NAEGRDRAFT_75775"/>
<accession>D2W305</accession>
<reference evidence="1 2" key="1">
    <citation type="journal article" date="2010" name="Cell">
        <title>The genome of Naegleria gruberi illuminates early eukaryotic versatility.</title>
        <authorList>
            <person name="Fritz-Laylin L.K."/>
            <person name="Prochnik S.E."/>
            <person name="Ginger M.L."/>
            <person name="Dacks J.B."/>
            <person name="Carpenter M.L."/>
            <person name="Field M.C."/>
            <person name="Kuo A."/>
            <person name="Paredez A."/>
            <person name="Chapman J."/>
            <person name="Pham J."/>
            <person name="Shu S."/>
            <person name="Neupane R."/>
            <person name="Cipriano M."/>
            <person name="Mancuso J."/>
            <person name="Tu H."/>
            <person name="Salamov A."/>
            <person name="Lindquist E."/>
            <person name="Shapiro H."/>
            <person name="Lucas S."/>
            <person name="Grigoriev I.V."/>
            <person name="Cande W.Z."/>
            <person name="Fulton C."/>
            <person name="Rokhsar D.S."/>
            <person name="Dawson S.C."/>
        </authorList>
    </citation>
    <scope>NUCLEOTIDE SEQUENCE [LARGE SCALE GENOMIC DNA]</scope>
    <source>
        <strain evidence="1 2">NEG-M</strain>
    </source>
</reference>
<keyword evidence="2" id="KW-1185">Reference proteome</keyword>
<dbReference type="Proteomes" id="UP000006671">
    <property type="component" value="Unassembled WGS sequence"/>
</dbReference>
<dbReference type="InParanoid" id="D2W305"/>
<name>D2W305_NAEGR</name>
<dbReference type="OMA" id="HVANICE"/>
<dbReference type="RefSeq" id="XP_002669242.1">
    <property type="nucleotide sequence ID" value="XM_002669196.1"/>
</dbReference>
<gene>
    <name evidence="1" type="ORF">NAEGRDRAFT_75775</name>
</gene>
<proteinExistence type="predicted"/>
<sequence>MKFKNLTCPKIWEGLDVETVKSIHKLCKTISKSTIQLLLVEMDEFWQRVSNMLEMAVYWKRYQSFEGFSLARGDVSVDSSISIVKMQKLIEAVEMNANREYKDIIDPNMCSNNYYYDTDLDLNEVPNDFSNEEVNNSFIERAQKLMISKSKFEKIKELTQLDPYDLFLHKALILSLDMVSYFDSERYKGENHYYYSTLERCCLISEGLFTDNFTDTNSLGLLIDLEIGYSAEDLTVFEEIHPCFVAISINFNSNYLHLTVPKHAQYLCFSFADPYDNTEEYESFLEGQDEFPNVRDLTIKFPNTQNNKYLGIDTADVENNILSAITRKRFPKLLRLSIQGSVSMENLDNYGIFSELLYVEIINNRRRADDYVIVKYWTERTVHSFIKQQFIEKDSLIHQLVLYANICRNYPDADYNSIKEYYDMSKEKFVPCIAHSSVNEYYDRCYE</sequence>
<protein>
    <submittedName>
        <fullName evidence="1">Predicted protein</fullName>
    </submittedName>
</protein>